<organism evidence="10 11">
    <name type="scientific">Flavobacterium alvei</name>
    <dbReference type="NCBI Taxonomy" id="2080416"/>
    <lineage>
        <taxon>Bacteria</taxon>
        <taxon>Pseudomonadati</taxon>
        <taxon>Bacteroidota</taxon>
        <taxon>Flavobacteriia</taxon>
        <taxon>Flavobacteriales</taxon>
        <taxon>Flavobacteriaceae</taxon>
        <taxon>Flavobacterium</taxon>
    </lineage>
</organism>
<dbReference type="PROSITE" id="PS50113">
    <property type="entry name" value="PAC"/>
    <property type="match status" value="5"/>
</dbReference>
<feature type="domain" description="PAS" evidence="8">
    <location>
        <begin position="830"/>
        <end position="900"/>
    </location>
</feature>
<feature type="domain" description="PAS" evidence="8">
    <location>
        <begin position="422"/>
        <end position="480"/>
    </location>
</feature>
<dbReference type="PROSITE" id="PS50112">
    <property type="entry name" value="PAS"/>
    <property type="match status" value="4"/>
</dbReference>
<dbReference type="InterPro" id="IPR000700">
    <property type="entry name" value="PAS-assoc_C"/>
</dbReference>
<feature type="domain" description="PAC" evidence="9">
    <location>
        <begin position="635"/>
        <end position="687"/>
    </location>
</feature>
<feature type="domain" description="PAS" evidence="8">
    <location>
        <begin position="688"/>
        <end position="758"/>
    </location>
</feature>
<evidence type="ECO:0000256" key="2">
    <source>
        <dbReference type="ARBA" id="ARBA00012438"/>
    </source>
</evidence>
<dbReference type="InterPro" id="IPR035965">
    <property type="entry name" value="PAS-like_dom_sf"/>
</dbReference>
<keyword evidence="4" id="KW-0808">Transferase</keyword>
<keyword evidence="3" id="KW-0597">Phosphoprotein</keyword>
<dbReference type="InterPro" id="IPR036890">
    <property type="entry name" value="HATPase_C_sf"/>
</dbReference>
<dbReference type="Pfam" id="PF08447">
    <property type="entry name" value="PAS_3"/>
    <property type="match status" value="3"/>
</dbReference>
<evidence type="ECO:0000256" key="4">
    <source>
        <dbReference type="ARBA" id="ARBA00022679"/>
    </source>
</evidence>
<name>A0A2S5AG43_9FLAO</name>
<dbReference type="InterPro" id="IPR013767">
    <property type="entry name" value="PAS_fold"/>
</dbReference>
<dbReference type="Proteomes" id="UP000237310">
    <property type="component" value="Unassembled WGS sequence"/>
</dbReference>
<dbReference type="Gene3D" id="3.30.565.10">
    <property type="entry name" value="Histidine kinase-like ATPase, C-terminal domain"/>
    <property type="match status" value="1"/>
</dbReference>
<dbReference type="PANTHER" id="PTHR43304">
    <property type="entry name" value="PHYTOCHROME-LIKE PROTEIN CPH1"/>
    <property type="match status" value="1"/>
</dbReference>
<keyword evidence="6" id="KW-0175">Coiled coil</keyword>
<dbReference type="Gene3D" id="3.30.450.20">
    <property type="entry name" value="PAS domain"/>
    <property type="match status" value="6"/>
</dbReference>
<reference evidence="10 11" key="1">
    <citation type="submission" date="2018-01" db="EMBL/GenBank/DDBJ databases">
        <authorList>
            <person name="Gaut B.S."/>
            <person name="Morton B.R."/>
            <person name="Clegg M.T."/>
            <person name="Duvall M.R."/>
        </authorList>
    </citation>
    <scope>NUCLEOTIDE SEQUENCE [LARGE SCALE GENOMIC DNA]</scope>
    <source>
        <strain evidence="10 11">HR-AY</strain>
    </source>
</reference>
<dbReference type="InterPro" id="IPR004358">
    <property type="entry name" value="Sig_transdc_His_kin-like_C"/>
</dbReference>
<dbReference type="PRINTS" id="PR00344">
    <property type="entry name" value="BCTRLSENSOR"/>
</dbReference>
<dbReference type="CDD" id="cd00082">
    <property type="entry name" value="HisKA"/>
    <property type="match status" value="1"/>
</dbReference>
<dbReference type="SMART" id="SM00091">
    <property type="entry name" value="PAS"/>
    <property type="match status" value="5"/>
</dbReference>
<feature type="domain" description="PAC" evidence="9">
    <location>
        <begin position="762"/>
        <end position="814"/>
    </location>
</feature>
<dbReference type="AlphaFoldDB" id="A0A2S5AG43"/>
<dbReference type="RefSeq" id="WP_103804571.1">
    <property type="nucleotide sequence ID" value="NZ_PQVG01000001.1"/>
</dbReference>
<dbReference type="SMART" id="SM00388">
    <property type="entry name" value="HisKA"/>
    <property type="match status" value="1"/>
</dbReference>
<comment type="catalytic activity">
    <reaction evidence="1">
        <text>ATP + protein L-histidine = ADP + protein N-phospho-L-histidine.</text>
        <dbReference type="EC" id="2.7.13.3"/>
    </reaction>
</comment>
<sequence>MKTSEEISNSALVKLFDSNQNTFKFLFDSTLCFLANICELSEVFISIKLENEELNKLKNTAENFNNYIDIEFYKELINKQEIIVSSEENSYYNSQLEGYKNEFLFFERFLIHSTNKLVSINLCILNKEKKELSPKELKIIKQSVLQLESIFDLWLKNLELKMQLTEKKLQFESFVDNSNEIIYELNLEGLITYVSDNWTQSVGHEVNEVIGKSNSEFVHPEDIEKCYDFLSNIKLNVKNNEEIIYRVLHKKGYYVWHSTKVNLIEKNNQQFYIGNCRDVTEYIETEHKLKTQKDFYETILDRLPTDVAVFDSKHKYIYLNPIAIQNNELRKFIIGKDDFEYAIHTNRNNTFATDRFNKFNNALQNKSTIAWEEELKKLNGEVTYHNRKFTPVFNEDGTLKIMIGFSVDITESKKAQNEILKSRQLTKSIIENVAVGILVQGPNSEIIENNIAACEMLGLTQDQLLGKTSFDKYWSVINEDGSDFKPENHPVPQAIKYLKPINNIVMGVHRPIHKDLIWLLVDAIPVFGEQQQLLYVICSFNDITSQKKTEEELKVSNERFTYATKATSDVIWDWDFITDTIFMGDNFTELFGHQFSNKNNILSAQQCESYIHPEDLEKVNKKLDLILLEDSTKKWNDEYRYRNADGSYSYVKEKAHIIRNKKGKAIRMIGALSDITLEKKLKDELLSSEEKFKGAFEYSSIGIGLVDNEGFWIDANAQLCNILGYSKDELKSLTFMELTHPDDIENDLLNKERLVANEIPFFQIEKRYLDKNKKIIWTNLSASTVRNKNGEIIYFIAQVIDITERKKVEKENSLLQEENNRNRNIQLNEAKNLYRLLADNTIDLVCLHDLKMTFEYVSPSVKALLGLNPEDFIGKTPTDFAHPDDVEGMTNDMHDFISGNLITPIQYRYLNSTGEYVWLETIAKIVFENEIPVKIQTSTRDISIRKEAESVIEKTLKQERELNELRTNLVSTISHEFRTPMTTIRTSAELIEMYIEDQNCSNSNQLRKQINRIIGEIDRIIELMNAVLIISKDDSKKTNYKPILFDLKELCINIIETSFSNNKDNRNVEFYFEGKKFQVFADKNLIEYAIFNLLNNAFKYSQDCGNVIMKLINTESEIQIEIIDFGIGIPEKDQPKLFNTFFRASNTNGIVGTGLGLYIVKTFVERNSGIIKLESQLGKGTKVIVVLPKI</sequence>
<evidence type="ECO:0000259" key="9">
    <source>
        <dbReference type="PROSITE" id="PS50113"/>
    </source>
</evidence>
<feature type="domain" description="Histidine kinase" evidence="7">
    <location>
        <begin position="972"/>
        <end position="1190"/>
    </location>
</feature>
<feature type="domain" description="PAC" evidence="9">
    <location>
        <begin position="369"/>
        <end position="421"/>
    </location>
</feature>
<feature type="domain" description="PAC" evidence="9">
    <location>
        <begin position="903"/>
        <end position="954"/>
    </location>
</feature>
<gene>
    <name evidence="10" type="ORF">C3L50_02635</name>
</gene>
<dbReference type="SUPFAM" id="SSF47384">
    <property type="entry name" value="Homodimeric domain of signal transducing histidine kinase"/>
    <property type="match status" value="1"/>
</dbReference>
<dbReference type="InterPro" id="IPR003594">
    <property type="entry name" value="HATPase_dom"/>
</dbReference>
<dbReference type="SUPFAM" id="SSF55874">
    <property type="entry name" value="ATPase domain of HSP90 chaperone/DNA topoisomerase II/histidine kinase"/>
    <property type="match status" value="1"/>
</dbReference>
<dbReference type="FunFam" id="3.30.565.10:FF:000006">
    <property type="entry name" value="Sensor histidine kinase WalK"/>
    <property type="match status" value="1"/>
</dbReference>
<evidence type="ECO:0000313" key="10">
    <source>
        <dbReference type="EMBL" id="POY41432.1"/>
    </source>
</evidence>
<dbReference type="OrthoDB" id="9808408at2"/>
<dbReference type="Pfam" id="PF00512">
    <property type="entry name" value="HisKA"/>
    <property type="match status" value="1"/>
</dbReference>
<dbReference type="SUPFAM" id="SSF55785">
    <property type="entry name" value="PYP-like sensor domain (PAS domain)"/>
    <property type="match status" value="6"/>
</dbReference>
<protein>
    <recommendedName>
        <fullName evidence="2">histidine kinase</fullName>
        <ecNumber evidence="2">2.7.13.3</ecNumber>
    </recommendedName>
</protein>
<evidence type="ECO:0000256" key="5">
    <source>
        <dbReference type="ARBA" id="ARBA00022777"/>
    </source>
</evidence>
<proteinExistence type="predicted"/>
<dbReference type="EMBL" id="PQVG01000001">
    <property type="protein sequence ID" value="POY41432.1"/>
    <property type="molecule type" value="Genomic_DNA"/>
</dbReference>
<dbReference type="SMART" id="SM00387">
    <property type="entry name" value="HATPase_c"/>
    <property type="match status" value="1"/>
</dbReference>
<keyword evidence="11" id="KW-1185">Reference proteome</keyword>
<dbReference type="NCBIfam" id="TIGR00229">
    <property type="entry name" value="sensory_box"/>
    <property type="match status" value="5"/>
</dbReference>
<dbReference type="InterPro" id="IPR036097">
    <property type="entry name" value="HisK_dim/P_sf"/>
</dbReference>
<feature type="coiled-coil region" evidence="6">
    <location>
        <begin position="800"/>
        <end position="828"/>
    </location>
</feature>
<dbReference type="InterPro" id="IPR001610">
    <property type="entry name" value="PAC"/>
</dbReference>
<dbReference type="PANTHER" id="PTHR43304:SF1">
    <property type="entry name" value="PAC DOMAIN-CONTAINING PROTEIN"/>
    <property type="match status" value="1"/>
</dbReference>
<accession>A0A2S5AG43</accession>
<feature type="domain" description="PAS" evidence="8">
    <location>
        <begin position="167"/>
        <end position="240"/>
    </location>
</feature>
<evidence type="ECO:0000259" key="7">
    <source>
        <dbReference type="PROSITE" id="PS50109"/>
    </source>
</evidence>
<dbReference type="GO" id="GO:0000155">
    <property type="term" value="F:phosphorelay sensor kinase activity"/>
    <property type="evidence" value="ECO:0007669"/>
    <property type="project" value="InterPro"/>
</dbReference>
<dbReference type="InterPro" id="IPR000014">
    <property type="entry name" value="PAS"/>
</dbReference>
<dbReference type="InterPro" id="IPR005467">
    <property type="entry name" value="His_kinase_dom"/>
</dbReference>
<dbReference type="Pfam" id="PF00989">
    <property type="entry name" value="PAS"/>
    <property type="match status" value="1"/>
</dbReference>
<dbReference type="PROSITE" id="PS50109">
    <property type="entry name" value="HIS_KIN"/>
    <property type="match status" value="1"/>
</dbReference>
<dbReference type="EC" id="2.7.13.3" evidence="2"/>
<dbReference type="CDD" id="cd00075">
    <property type="entry name" value="HATPase"/>
    <property type="match status" value="1"/>
</dbReference>
<dbReference type="Gene3D" id="1.10.287.130">
    <property type="match status" value="1"/>
</dbReference>
<dbReference type="CDD" id="cd00130">
    <property type="entry name" value="PAS"/>
    <property type="match status" value="5"/>
</dbReference>
<dbReference type="InterPro" id="IPR003661">
    <property type="entry name" value="HisK_dim/P_dom"/>
</dbReference>
<dbReference type="SMART" id="SM00086">
    <property type="entry name" value="PAC"/>
    <property type="match status" value="6"/>
</dbReference>
<evidence type="ECO:0000313" key="11">
    <source>
        <dbReference type="Proteomes" id="UP000237310"/>
    </source>
</evidence>
<dbReference type="InterPro" id="IPR013655">
    <property type="entry name" value="PAS_fold_3"/>
</dbReference>
<evidence type="ECO:0000256" key="1">
    <source>
        <dbReference type="ARBA" id="ARBA00000085"/>
    </source>
</evidence>
<feature type="domain" description="PAC" evidence="9">
    <location>
        <begin position="502"/>
        <end position="555"/>
    </location>
</feature>
<dbReference type="Pfam" id="PF13426">
    <property type="entry name" value="PAS_9"/>
    <property type="match status" value="2"/>
</dbReference>
<evidence type="ECO:0000259" key="8">
    <source>
        <dbReference type="PROSITE" id="PS50112"/>
    </source>
</evidence>
<evidence type="ECO:0000256" key="6">
    <source>
        <dbReference type="SAM" id="Coils"/>
    </source>
</evidence>
<dbReference type="InterPro" id="IPR052162">
    <property type="entry name" value="Sensor_kinase/Photoreceptor"/>
</dbReference>
<comment type="caution">
    <text evidence="10">The sequence shown here is derived from an EMBL/GenBank/DDBJ whole genome shotgun (WGS) entry which is preliminary data.</text>
</comment>
<dbReference type="Pfam" id="PF02518">
    <property type="entry name" value="HATPase_c"/>
    <property type="match status" value="1"/>
</dbReference>
<keyword evidence="5" id="KW-0418">Kinase</keyword>
<evidence type="ECO:0000256" key="3">
    <source>
        <dbReference type="ARBA" id="ARBA00022553"/>
    </source>
</evidence>
<dbReference type="GO" id="GO:0006355">
    <property type="term" value="P:regulation of DNA-templated transcription"/>
    <property type="evidence" value="ECO:0007669"/>
    <property type="project" value="InterPro"/>
</dbReference>